<evidence type="ECO:0000259" key="6">
    <source>
        <dbReference type="PROSITE" id="PS50262"/>
    </source>
</evidence>
<dbReference type="OrthoDB" id="10160379at2759"/>
<dbReference type="GO" id="GO:0016020">
    <property type="term" value="C:membrane"/>
    <property type="evidence" value="ECO:0007669"/>
    <property type="project" value="UniProtKB-SubCell"/>
</dbReference>
<feature type="transmembrane region" description="Helical" evidence="5">
    <location>
        <begin position="243"/>
        <end position="265"/>
    </location>
</feature>
<evidence type="ECO:0000256" key="5">
    <source>
        <dbReference type="SAM" id="Phobius"/>
    </source>
</evidence>
<comment type="subcellular location">
    <subcellularLocation>
        <location evidence="1">Membrane</location>
    </subcellularLocation>
</comment>
<dbReference type="InterPro" id="IPR017452">
    <property type="entry name" value="GPCR_Rhodpsn_7TM"/>
</dbReference>
<feature type="transmembrane region" description="Helical" evidence="5">
    <location>
        <begin position="285"/>
        <end position="304"/>
    </location>
</feature>
<comment type="caution">
    <text evidence="7">The sequence shown here is derived from an EMBL/GenBank/DDBJ whole genome shotgun (WGS) entry which is preliminary data.</text>
</comment>
<keyword evidence="8" id="KW-1185">Reference proteome</keyword>
<proteinExistence type="predicted"/>
<evidence type="ECO:0000256" key="1">
    <source>
        <dbReference type="ARBA" id="ARBA00004370"/>
    </source>
</evidence>
<evidence type="ECO:0000256" key="2">
    <source>
        <dbReference type="ARBA" id="ARBA00022692"/>
    </source>
</evidence>
<keyword evidence="4 5" id="KW-0472">Membrane</keyword>
<evidence type="ECO:0000256" key="4">
    <source>
        <dbReference type="ARBA" id="ARBA00023136"/>
    </source>
</evidence>
<evidence type="ECO:0000313" key="8">
    <source>
        <dbReference type="Proteomes" id="UP000663879"/>
    </source>
</evidence>
<feature type="transmembrane region" description="Helical" evidence="5">
    <location>
        <begin position="111"/>
        <end position="130"/>
    </location>
</feature>
<reference evidence="7" key="1">
    <citation type="submission" date="2021-02" db="EMBL/GenBank/DDBJ databases">
        <authorList>
            <person name="Nowell W R."/>
        </authorList>
    </citation>
    <scope>NUCLEOTIDE SEQUENCE</scope>
    <source>
        <strain evidence="7">Ploen Becks lab</strain>
    </source>
</reference>
<keyword evidence="2 5" id="KW-0812">Transmembrane</keyword>
<dbReference type="Proteomes" id="UP000663879">
    <property type="component" value="Unassembled WGS sequence"/>
</dbReference>
<dbReference type="InterPro" id="IPR000276">
    <property type="entry name" value="GPCR_Rhodpsn"/>
</dbReference>
<protein>
    <recommendedName>
        <fullName evidence="6">G-protein coupled receptors family 1 profile domain-containing protein</fullName>
    </recommendedName>
</protein>
<evidence type="ECO:0000256" key="3">
    <source>
        <dbReference type="ARBA" id="ARBA00022989"/>
    </source>
</evidence>
<name>A0A813XAY8_9BILA</name>
<feature type="transmembrane region" description="Helical" evidence="5">
    <location>
        <begin position="142"/>
        <end position="163"/>
    </location>
</feature>
<gene>
    <name evidence="7" type="ORF">OXX778_LOCUS9753</name>
</gene>
<sequence>MNFSNENLTATDRYDNVISTNFAVNYIDLIIRLLSLIIHLVYFLIILLNKPLRSITYLYMHHVNLISLVYILHYVAYFTNRTVYLSDDLKIEFIFCTLSELTWSFLYYTRTYSILLLAIYRYLAVFYINIYKNLNSSIYKILIPLGMVWLSATLFILILKFSLQTTHSIFFCSPGFSNDLTIIIVNFCLVNIFCNLVPISLVVFIYLKILKKLRNINKNLSFGKKDTKDLRLKKSEMRFAKQFILINIFNVLSTIISIMVNFQMVLAAKDEFRVLDSLFLELRPIIRTIFISLQTALPILSIIYNPEILFFKKIAEKVKISFTLTS</sequence>
<feature type="domain" description="G-protein coupled receptors family 1 profile" evidence="6">
    <location>
        <begin position="38"/>
        <end position="309"/>
    </location>
</feature>
<dbReference type="GO" id="GO:0004930">
    <property type="term" value="F:G protein-coupled receptor activity"/>
    <property type="evidence" value="ECO:0007669"/>
    <property type="project" value="InterPro"/>
</dbReference>
<dbReference type="Gene3D" id="1.20.1070.10">
    <property type="entry name" value="Rhodopsin 7-helix transmembrane proteins"/>
    <property type="match status" value="1"/>
</dbReference>
<dbReference type="CDD" id="cd00637">
    <property type="entry name" value="7tm_classA_rhodopsin-like"/>
    <property type="match status" value="1"/>
</dbReference>
<feature type="transmembrane region" description="Helical" evidence="5">
    <location>
        <begin position="29"/>
        <end position="48"/>
    </location>
</feature>
<dbReference type="SUPFAM" id="SSF81321">
    <property type="entry name" value="Family A G protein-coupled receptor-like"/>
    <property type="match status" value="1"/>
</dbReference>
<evidence type="ECO:0000313" key="7">
    <source>
        <dbReference type="EMBL" id="CAF0867405.1"/>
    </source>
</evidence>
<accession>A0A813XAY8</accession>
<organism evidence="7 8">
    <name type="scientific">Brachionus calyciflorus</name>
    <dbReference type="NCBI Taxonomy" id="104777"/>
    <lineage>
        <taxon>Eukaryota</taxon>
        <taxon>Metazoa</taxon>
        <taxon>Spiralia</taxon>
        <taxon>Gnathifera</taxon>
        <taxon>Rotifera</taxon>
        <taxon>Eurotatoria</taxon>
        <taxon>Monogononta</taxon>
        <taxon>Pseudotrocha</taxon>
        <taxon>Ploima</taxon>
        <taxon>Brachionidae</taxon>
        <taxon>Brachionus</taxon>
    </lineage>
</organism>
<dbReference type="PROSITE" id="PS50262">
    <property type="entry name" value="G_PROTEIN_RECEP_F1_2"/>
    <property type="match status" value="1"/>
</dbReference>
<dbReference type="Pfam" id="PF00001">
    <property type="entry name" value="7tm_1"/>
    <property type="match status" value="1"/>
</dbReference>
<feature type="transmembrane region" description="Helical" evidence="5">
    <location>
        <begin position="55"/>
        <end position="76"/>
    </location>
</feature>
<feature type="transmembrane region" description="Helical" evidence="5">
    <location>
        <begin position="183"/>
        <end position="207"/>
    </location>
</feature>
<keyword evidence="3 5" id="KW-1133">Transmembrane helix</keyword>
<dbReference type="AlphaFoldDB" id="A0A813XAY8"/>
<dbReference type="EMBL" id="CAJNOC010001467">
    <property type="protein sequence ID" value="CAF0867405.1"/>
    <property type="molecule type" value="Genomic_DNA"/>
</dbReference>